<accession>A0ABV6NQM1</accession>
<keyword evidence="3" id="KW-1003">Cell membrane</keyword>
<keyword evidence="5 7" id="KW-1133">Transmembrane helix</keyword>
<organism evidence="9 10">
    <name type="scientific">Halalkalibacter alkalisediminis</name>
    <dbReference type="NCBI Taxonomy" id="935616"/>
    <lineage>
        <taxon>Bacteria</taxon>
        <taxon>Bacillati</taxon>
        <taxon>Bacillota</taxon>
        <taxon>Bacilli</taxon>
        <taxon>Bacillales</taxon>
        <taxon>Bacillaceae</taxon>
        <taxon>Halalkalibacter</taxon>
    </lineage>
</organism>
<evidence type="ECO:0000313" key="10">
    <source>
        <dbReference type="Proteomes" id="UP001589833"/>
    </source>
</evidence>
<feature type="transmembrane region" description="Helical" evidence="7">
    <location>
        <begin position="274"/>
        <end position="292"/>
    </location>
</feature>
<feature type="transmembrane region" description="Helical" evidence="7">
    <location>
        <begin position="12"/>
        <end position="29"/>
    </location>
</feature>
<evidence type="ECO:0000256" key="1">
    <source>
        <dbReference type="ARBA" id="ARBA00004651"/>
    </source>
</evidence>
<comment type="subcellular location">
    <subcellularLocation>
        <location evidence="1">Cell membrane</location>
        <topology evidence="1">Multi-pass membrane protein</topology>
    </subcellularLocation>
</comment>
<feature type="transmembrane region" description="Helical" evidence="7">
    <location>
        <begin position="35"/>
        <end position="54"/>
    </location>
</feature>
<sequence length="310" mass="32926">MNERISAHLKIIFAMAIVGSSVVAGKLLVESFPVFLASELRFLIAALILVPLLLKIEGIPAFSKKDIGILFLQALSGVFLFSIFMLYGLKYTTAMEGGIITSTLPAVVAVIAFIMLKEKLTRFTIIGILLAVGGTLAINISGAFSDIERGAAPILGNLLIIGAVIGEALFIIFGKSISKRVSPLAISTMVSVFGVILFLPLAVYEATSFPLTEVSLKDWGLIFYFGVVVTVLAFVLMYQGIEKVPASTAGVLTGVLPISAVLLSSLILKESLSSFHVIGMVLVLAAIYLISVDSKAAKKEASLKEKKVIS</sequence>
<dbReference type="Proteomes" id="UP001589833">
    <property type="component" value="Unassembled WGS sequence"/>
</dbReference>
<reference evidence="9 10" key="1">
    <citation type="submission" date="2024-09" db="EMBL/GenBank/DDBJ databases">
        <authorList>
            <person name="Sun Q."/>
            <person name="Mori K."/>
        </authorList>
    </citation>
    <scope>NUCLEOTIDE SEQUENCE [LARGE SCALE GENOMIC DNA]</scope>
    <source>
        <strain evidence="9 10">NCAIM B.02301</strain>
    </source>
</reference>
<feature type="transmembrane region" description="Helical" evidence="7">
    <location>
        <begin position="250"/>
        <end position="268"/>
    </location>
</feature>
<evidence type="ECO:0000256" key="2">
    <source>
        <dbReference type="ARBA" id="ARBA00007362"/>
    </source>
</evidence>
<comment type="similarity">
    <text evidence="2">Belongs to the EamA transporter family.</text>
</comment>
<dbReference type="InterPro" id="IPR037185">
    <property type="entry name" value="EmrE-like"/>
</dbReference>
<dbReference type="PANTHER" id="PTHR32322:SF18">
    <property type="entry name" value="S-ADENOSYLMETHIONINE_S-ADENOSYLHOMOCYSTEINE TRANSPORTER"/>
    <property type="match status" value="1"/>
</dbReference>
<evidence type="ECO:0000259" key="8">
    <source>
        <dbReference type="Pfam" id="PF00892"/>
    </source>
</evidence>
<proteinExistence type="inferred from homology"/>
<evidence type="ECO:0000256" key="6">
    <source>
        <dbReference type="ARBA" id="ARBA00023136"/>
    </source>
</evidence>
<evidence type="ECO:0000256" key="5">
    <source>
        <dbReference type="ARBA" id="ARBA00022989"/>
    </source>
</evidence>
<feature type="transmembrane region" description="Helical" evidence="7">
    <location>
        <begin position="150"/>
        <end position="172"/>
    </location>
</feature>
<dbReference type="Pfam" id="PF00892">
    <property type="entry name" value="EamA"/>
    <property type="match status" value="2"/>
</dbReference>
<feature type="transmembrane region" description="Helical" evidence="7">
    <location>
        <begin position="184"/>
        <end position="204"/>
    </location>
</feature>
<evidence type="ECO:0000256" key="4">
    <source>
        <dbReference type="ARBA" id="ARBA00022692"/>
    </source>
</evidence>
<feature type="domain" description="EamA" evidence="8">
    <location>
        <begin position="7"/>
        <end position="139"/>
    </location>
</feature>
<keyword evidence="10" id="KW-1185">Reference proteome</keyword>
<name>A0ABV6NQM1_9BACI</name>
<keyword evidence="4 7" id="KW-0812">Transmembrane</keyword>
<dbReference type="InterPro" id="IPR000620">
    <property type="entry name" value="EamA_dom"/>
</dbReference>
<evidence type="ECO:0000256" key="3">
    <source>
        <dbReference type="ARBA" id="ARBA00022475"/>
    </source>
</evidence>
<feature type="transmembrane region" description="Helical" evidence="7">
    <location>
        <begin position="123"/>
        <end position="144"/>
    </location>
</feature>
<dbReference type="PANTHER" id="PTHR32322">
    <property type="entry name" value="INNER MEMBRANE TRANSPORTER"/>
    <property type="match status" value="1"/>
</dbReference>
<gene>
    <name evidence="9" type="ORF">ACFFH4_27390</name>
</gene>
<feature type="domain" description="EamA" evidence="8">
    <location>
        <begin position="155"/>
        <end position="291"/>
    </location>
</feature>
<dbReference type="Gene3D" id="1.10.3730.20">
    <property type="match status" value="1"/>
</dbReference>
<evidence type="ECO:0000256" key="7">
    <source>
        <dbReference type="SAM" id="Phobius"/>
    </source>
</evidence>
<dbReference type="SUPFAM" id="SSF103481">
    <property type="entry name" value="Multidrug resistance efflux transporter EmrE"/>
    <property type="match status" value="2"/>
</dbReference>
<dbReference type="RefSeq" id="WP_273847610.1">
    <property type="nucleotide sequence ID" value="NZ_JAQQWT010000028.1"/>
</dbReference>
<protein>
    <submittedName>
        <fullName evidence="9">DMT family transporter</fullName>
    </submittedName>
</protein>
<keyword evidence="6 7" id="KW-0472">Membrane</keyword>
<dbReference type="EMBL" id="JBHLTR010000136">
    <property type="protein sequence ID" value="MFC0562552.1"/>
    <property type="molecule type" value="Genomic_DNA"/>
</dbReference>
<dbReference type="InterPro" id="IPR050638">
    <property type="entry name" value="AA-Vitamin_Transporters"/>
</dbReference>
<feature type="transmembrane region" description="Helical" evidence="7">
    <location>
        <begin position="66"/>
        <end position="87"/>
    </location>
</feature>
<comment type="caution">
    <text evidence="9">The sequence shown here is derived from an EMBL/GenBank/DDBJ whole genome shotgun (WGS) entry which is preliminary data.</text>
</comment>
<evidence type="ECO:0000313" key="9">
    <source>
        <dbReference type="EMBL" id="MFC0562552.1"/>
    </source>
</evidence>
<feature type="transmembrane region" description="Helical" evidence="7">
    <location>
        <begin position="99"/>
        <end position="116"/>
    </location>
</feature>
<feature type="transmembrane region" description="Helical" evidence="7">
    <location>
        <begin position="219"/>
        <end position="238"/>
    </location>
</feature>